<evidence type="ECO:0000259" key="2">
    <source>
        <dbReference type="Pfam" id="PF21762"/>
    </source>
</evidence>
<dbReference type="GO" id="GO:0005634">
    <property type="term" value="C:nucleus"/>
    <property type="evidence" value="ECO:0007669"/>
    <property type="project" value="TreeGrafter"/>
</dbReference>
<comment type="caution">
    <text evidence="3">The sequence shown here is derived from an EMBL/GenBank/DDBJ whole genome shotgun (WGS) entry which is preliminary data.</text>
</comment>
<organism evidence="3 4">
    <name type="scientific">Maudiozyma humilis</name>
    <name type="common">Sour dough yeast</name>
    <name type="synonym">Kazachstania humilis</name>
    <dbReference type="NCBI Taxonomy" id="51915"/>
    <lineage>
        <taxon>Eukaryota</taxon>
        <taxon>Fungi</taxon>
        <taxon>Dikarya</taxon>
        <taxon>Ascomycota</taxon>
        <taxon>Saccharomycotina</taxon>
        <taxon>Saccharomycetes</taxon>
        <taxon>Saccharomycetales</taxon>
        <taxon>Saccharomycetaceae</taxon>
        <taxon>Maudiozyma</taxon>
    </lineage>
</organism>
<dbReference type="InterPro" id="IPR012337">
    <property type="entry name" value="RNaseH-like_sf"/>
</dbReference>
<evidence type="ECO:0000256" key="1">
    <source>
        <dbReference type="SAM" id="MobiDB-lite"/>
    </source>
</evidence>
<dbReference type="SUPFAM" id="SSF53098">
    <property type="entry name" value="Ribonuclease H-like"/>
    <property type="match status" value="1"/>
</dbReference>
<keyword evidence="4" id="KW-1185">Reference proteome</keyword>
<dbReference type="GO" id="GO:0003676">
    <property type="term" value="F:nucleic acid binding"/>
    <property type="evidence" value="ECO:0007669"/>
    <property type="project" value="InterPro"/>
</dbReference>
<sequence>MANRYSPKNTVRPYNRSNDNYRSHYGSEQRNNGPHAHRRMGSPPRDNLQYVRDLPVDLKHGLPMYKAVSKGVTNPLARSGGSWVRDIPHFAELDQCRYVVQPLTRMDSYLRSIESHYASEESKCNAKLQAQIDKFNSEWLGSHDAIPDAKDTKSELGSEYHGQIKKLKRSQMPMIYCGPKTGNFQYLRNSVELLSSRKTICFSFDIEAYEKDNNVVTEIGVSVYDPRENLHSLVPITRNFHLIVSESLSLRNRNWVCDMKECYLLGQSAVLPLAQCVEFVQALVNYYMVPGSDESKSWSRAYVGHNIDGDIKWLQDIGVRIPHAEKLNRNADLKGASPEVPFVLDTMKLYTCCYGQNGASLGKILRLMRLPHAFLHNAGNDAHYTLQLLLHMCDVNFRVQYGLDDIAKFQQRVQELLDRGKTEAKVVPMSYSVTIRDAGKARKPKKDLVPQTEFGGARWFPNPRSAFDSMVDDVGGF</sequence>
<reference evidence="3 4" key="1">
    <citation type="journal article" date="2023" name="Elife">
        <title>Identification of key yeast species and microbe-microbe interactions impacting larval growth of Drosophila in the wild.</title>
        <authorList>
            <person name="Mure A."/>
            <person name="Sugiura Y."/>
            <person name="Maeda R."/>
            <person name="Honda K."/>
            <person name="Sakurai N."/>
            <person name="Takahashi Y."/>
            <person name="Watada M."/>
            <person name="Katoh T."/>
            <person name="Gotoh A."/>
            <person name="Gotoh Y."/>
            <person name="Taniguchi I."/>
            <person name="Nakamura K."/>
            <person name="Hayashi T."/>
            <person name="Katayama T."/>
            <person name="Uemura T."/>
            <person name="Hattori Y."/>
        </authorList>
    </citation>
    <scope>NUCLEOTIDE SEQUENCE [LARGE SCALE GENOMIC DNA]</scope>
    <source>
        <strain evidence="3 4">KH-74</strain>
    </source>
</reference>
<dbReference type="InterPro" id="IPR048519">
    <property type="entry name" value="Gfd2/YDR514C-like_C"/>
</dbReference>
<proteinExistence type="predicted"/>
<gene>
    <name evidence="3" type="ORF">DAKH74_046900</name>
</gene>
<dbReference type="InterPro" id="IPR036397">
    <property type="entry name" value="RNaseH_sf"/>
</dbReference>
<dbReference type="EMBL" id="BTGD01000018">
    <property type="protein sequence ID" value="GMM58074.1"/>
    <property type="molecule type" value="Genomic_DNA"/>
</dbReference>
<dbReference type="PANTHER" id="PTHR28083">
    <property type="entry name" value="GOOD FOR FULL DBP5 ACTIVITY PROTEIN 2"/>
    <property type="match status" value="1"/>
</dbReference>
<accession>A0AAV5S2H8</accession>
<evidence type="ECO:0000313" key="4">
    <source>
        <dbReference type="Proteomes" id="UP001377567"/>
    </source>
</evidence>
<protein>
    <recommendedName>
        <fullName evidence="2">Gfd2/YDR514C-like C-terminal domain-containing protein</fullName>
    </recommendedName>
</protein>
<name>A0AAV5S2H8_MAUHU</name>
<dbReference type="Gene3D" id="3.30.420.10">
    <property type="entry name" value="Ribonuclease H-like superfamily/Ribonuclease H"/>
    <property type="match status" value="1"/>
</dbReference>
<feature type="region of interest" description="Disordered" evidence="1">
    <location>
        <begin position="1"/>
        <end position="48"/>
    </location>
</feature>
<dbReference type="AlphaFoldDB" id="A0AAV5S2H8"/>
<dbReference type="Pfam" id="PF21762">
    <property type="entry name" value="DEDDh_C"/>
    <property type="match status" value="1"/>
</dbReference>
<dbReference type="Proteomes" id="UP001377567">
    <property type="component" value="Unassembled WGS sequence"/>
</dbReference>
<evidence type="ECO:0000313" key="3">
    <source>
        <dbReference type="EMBL" id="GMM58074.1"/>
    </source>
</evidence>
<dbReference type="PANTHER" id="PTHR28083:SF1">
    <property type="entry name" value="GOOD FOR FULL DBP5 ACTIVITY PROTEIN 2"/>
    <property type="match status" value="1"/>
</dbReference>
<feature type="domain" description="Gfd2/YDR514C-like C-terminal" evidence="2">
    <location>
        <begin position="201"/>
        <end position="392"/>
    </location>
</feature>
<dbReference type="InterPro" id="IPR040151">
    <property type="entry name" value="Gfd2/YDR514C-like"/>
</dbReference>